<dbReference type="Proteomes" id="UP000809431">
    <property type="component" value="Unassembled WGS sequence"/>
</dbReference>
<dbReference type="RefSeq" id="WP_203539365.1">
    <property type="nucleotide sequence ID" value="NZ_JAESND010000008.1"/>
</dbReference>
<evidence type="ECO:0000313" key="2">
    <source>
        <dbReference type="EMBL" id="MBM3117143.1"/>
    </source>
</evidence>
<feature type="transmembrane region" description="Helical" evidence="1">
    <location>
        <begin position="128"/>
        <end position="148"/>
    </location>
</feature>
<proteinExistence type="predicted"/>
<reference evidence="2 3" key="1">
    <citation type="submission" date="2021-01" db="EMBL/GenBank/DDBJ databases">
        <title>Draft Genome Sequence and Polyhydroxyalkanoate Biosynthetic Potential of Jeongeupia naejangsanensis Type Strain DSM 24253.</title>
        <authorList>
            <person name="Turrini P."/>
            <person name="Artuso I."/>
            <person name="Lugli G.A."/>
            <person name="Frangipani E."/>
            <person name="Ventura M."/>
            <person name="Visca P."/>
        </authorList>
    </citation>
    <scope>NUCLEOTIDE SEQUENCE [LARGE SCALE GENOMIC DNA]</scope>
    <source>
        <strain evidence="2 3">DSM 24253</strain>
    </source>
</reference>
<feature type="transmembrane region" description="Helical" evidence="1">
    <location>
        <begin position="6"/>
        <end position="29"/>
    </location>
</feature>
<accession>A0ABS2BQ37</accession>
<keyword evidence="3" id="KW-1185">Reference proteome</keyword>
<keyword evidence="1" id="KW-1133">Transmembrane helix</keyword>
<name>A0ABS2BQ37_9NEIS</name>
<feature type="transmembrane region" description="Helical" evidence="1">
    <location>
        <begin position="50"/>
        <end position="73"/>
    </location>
</feature>
<evidence type="ECO:0008006" key="4">
    <source>
        <dbReference type="Google" id="ProtNLM"/>
    </source>
</evidence>
<evidence type="ECO:0000256" key="1">
    <source>
        <dbReference type="SAM" id="Phobius"/>
    </source>
</evidence>
<keyword evidence="1" id="KW-0472">Membrane</keyword>
<gene>
    <name evidence="2" type="ORF">JMJ54_15000</name>
</gene>
<comment type="caution">
    <text evidence="2">The sequence shown here is derived from an EMBL/GenBank/DDBJ whole genome shotgun (WGS) entry which is preliminary data.</text>
</comment>
<organism evidence="2 3">
    <name type="scientific">Jeongeupia naejangsanensis</name>
    <dbReference type="NCBI Taxonomy" id="613195"/>
    <lineage>
        <taxon>Bacteria</taxon>
        <taxon>Pseudomonadati</taxon>
        <taxon>Pseudomonadota</taxon>
        <taxon>Betaproteobacteria</taxon>
        <taxon>Neisseriales</taxon>
        <taxon>Chitinibacteraceae</taxon>
        <taxon>Jeongeupia</taxon>
    </lineage>
</organism>
<dbReference type="EMBL" id="JAESND010000008">
    <property type="protein sequence ID" value="MBM3117143.1"/>
    <property type="molecule type" value="Genomic_DNA"/>
</dbReference>
<evidence type="ECO:0000313" key="3">
    <source>
        <dbReference type="Proteomes" id="UP000809431"/>
    </source>
</evidence>
<sequence length="187" mass="19961">MKETLRLLLVYPHLIACCVAIGATVLADLKIMGQRTGPGDRALLQLVSRVVLVALGVLWCTGLSIIVLDFGHWPGWQELIAKPKLISKLFVVCVLTLNGAALHHYALPRLLPTSMERAKLCRTQRLRLACIGGVSAASWAFAAFLGVARPLVGKLSTAGFLGLYLGALMVALAIGVASAPRVRALPF</sequence>
<feature type="transmembrane region" description="Helical" evidence="1">
    <location>
        <begin position="160"/>
        <end position="179"/>
    </location>
</feature>
<keyword evidence="1" id="KW-0812">Transmembrane</keyword>
<feature type="transmembrane region" description="Helical" evidence="1">
    <location>
        <begin position="85"/>
        <end position="107"/>
    </location>
</feature>
<protein>
    <recommendedName>
        <fullName evidence="4">DUF2214 domain-containing protein</fullName>
    </recommendedName>
</protein>